<dbReference type="PANTHER" id="PTHR43135:SF3">
    <property type="entry name" value="ALPHA-D-RIBOSE 1-METHYLPHOSPHONATE 5-TRIPHOSPHATE DIPHOSPHATASE"/>
    <property type="match status" value="1"/>
</dbReference>
<feature type="domain" description="Amidohydrolase-related" evidence="2">
    <location>
        <begin position="92"/>
        <end position="253"/>
    </location>
</feature>
<dbReference type="InterPro" id="IPR051781">
    <property type="entry name" value="Metallo-dep_Hydrolase"/>
</dbReference>
<dbReference type="EMBL" id="FZNY01000001">
    <property type="protein sequence ID" value="SNR38757.1"/>
    <property type="molecule type" value="Genomic_DNA"/>
</dbReference>
<feature type="signal peptide" evidence="1">
    <location>
        <begin position="1"/>
        <end position="22"/>
    </location>
</feature>
<dbReference type="GO" id="GO:0016810">
    <property type="term" value="F:hydrolase activity, acting on carbon-nitrogen (but not peptide) bonds"/>
    <property type="evidence" value="ECO:0007669"/>
    <property type="project" value="InterPro"/>
</dbReference>
<sequence>MNILKSFFVFLFIGIGITSSQAQQFSDTVQRFITVDDTHFAITNVTVIDGTGNAIKENQTIIIKDQRIEAIGNTASMTLPSDLKQIDGTGKTVIPGLVMLHEHMFYTKPFEDWFSVGQMTFTFPRLYLAGGVTSMRTGGSIQPQTDLNVKKWIEEGKMTGPKMHITGPFIEREGPRVPELGFIGNTEEVSKIVNYWADKGVTSFKVYNNITKEDLRICVAEAHKRGLKVTGHLCSITYEEASEIGIDNLEHGFMASSDFLDGKEENKCDPFGSRSALIREPENGENITKLIDLLIKNKTVITTTPNVFEPYTNHEVVPGGGLEALIPQIQERLQSGYDRAQGRDEIAAKLYHKNLVWIKKFYDKGGFLVAGTDPTGAGRTVAGYANQRTVEILVEAGFTLEDAIKICTLDGATFLEEDKEVGSIAVGKKADLLLIDGDLRTTIKNIRKLETVFKDGIGFDSQKLFESVKGKVGLN</sequence>
<dbReference type="Gene3D" id="2.30.40.10">
    <property type="entry name" value="Urease, subunit C, domain 1"/>
    <property type="match status" value="2"/>
</dbReference>
<dbReference type="SUPFAM" id="SSF51556">
    <property type="entry name" value="Metallo-dependent hydrolases"/>
    <property type="match status" value="1"/>
</dbReference>
<name>A0A238VX90_9FLAO</name>
<organism evidence="3 4">
    <name type="scientific">Dokdonia pacifica</name>
    <dbReference type="NCBI Taxonomy" id="1627892"/>
    <lineage>
        <taxon>Bacteria</taxon>
        <taxon>Pseudomonadati</taxon>
        <taxon>Bacteroidota</taxon>
        <taxon>Flavobacteriia</taxon>
        <taxon>Flavobacteriales</taxon>
        <taxon>Flavobacteriaceae</taxon>
        <taxon>Dokdonia</taxon>
    </lineage>
</organism>
<evidence type="ECO:0000313" key="3">
    <source>
        <dbReference type="EMBL" id="SNR38757.1"/>
    </source>
</evidence>
<dbReference type="RefSeq" id="WP_089369799.1">
    <property type="nucleotide sequence ID" value="NZ_BMEP01000002.1"/>
</dbReference>
<dbReference type="Gene3D" id="3.20.20.140">
    <property type="entry name" value="Metal-dependent hydrolases"/>
    <property type="match status" value="2"/>
</dbReference>
<dbReference type="PANTHER" id="PTHR43135">
    <property type="entry name" value="ALPHA-D-RIBOSE 1-METHYLPHOSPHONATE 5-TRIPHOSPHATE DIPHOSPHATASE"/>
    <property type="match status" value="1"/>
</dbReference>
<keyword evidence="4" id="KW-1185">Reference proteome</keyword>
<proteinExistence type="predicted"/>
<dbReference type="Proteomes" id="UP000198379">
    <property type="component" value="Unassembled WGS sequence"/>
</dbReference>
<evidence type="ECO:0000313" key="4">
    <source>
        <dbReference type="Proteomes" id="UP000198379"/>
    </source>
</evidence>
<dbReference type="AlphaFoldDB" id="A0A238VX90"/>
<dbReference type="Pfam" id="PF01979">
    <property type="entry name" value="Amidohydro_1"/>
    <property type="match status" value="2"/>
</dbReference>
<dbReference type="InterPro" id="IPR011059">
    <property type="entry name" value="Metal-dep_hydrolase_composite"/>
</dbReference>
<dbReference type="SUPFAM" id="SSF51338">
    <property type="entry name" value="Composite domain of metallo-dependent hydrolases"/>
    <property type="match status" value="1"/>
</dbReference>
<reference evidence="3 4" key="1">
    <citation type="submission" date="2017-06" db="EMBL/GenBank/DDBJ databases">
        <authorList>
            <person name="Kim H.J."/>
            <person name="Triplett B.A."/>
        </authorList>
    </citation>
    <scope>NUCLEOTIDE SEQUENCE [LARGE SCALE GENOMIC DNA]</scope>
    <source>
        <strain evidence="3 4">DSM 25597</strain>
    </source>
</reference>
<evidence type="ECO:0000256" key="1">
    <source>
        <dbReference type="SAM" id="SignalP"/>
    </source>
</evidence>
<feature type="chain" id="PRO_5013371434" evidence="1">
    <location>
        <begin position="23"/>
        <end position="475"/>
    </location>
</feature>
<keyword evidence="1" id="KW-0732">Signal</keyword>
<evidence type="ECO:0000259" key="2">
    <source>
        <dbReference type="Pfam" id="PF01979"/>
    </source>
</evidence>
<gene>
    <name evidence="3" type="ORF">SAMN06265376_101459</name>
</gene>
<dbReference type="OrthoDB" id="9797498at2"/>
<protein>
    <submittedName>
        <fullName evidence="3">Imidazolonepropionase</fullName>
    </submittedName>
</protein>
<feature type="domain" description="Amidohydrolase-related" evidence="2">
    <location>
        <begin position="358"/>
        <end position="456"/>
    </location>
</feature>
<accession>A0A238VX90</accession>
<dbReference type="InterPro" id="IPR032466">
    <property type="entry name" value="Metal_Hydrolase"/>
</dbReference>
<dbReference type="InterPro" id="IPR006680">
    <property type="entry name" value="Amidohydro-rel"/>
</dbReference>